<dbReference type="InterPro" id="IPR036249">
    <property type="entry name" value="Thioredoxin-like_sf"/>
</dbReference>
<dbReference type="InterPro" id="IPR036282">
    <property type="entry name" value="Glutathione-S-Trfase_C_sf"/>
</dbReference>
<dbReference type="Gene3D" id="3.40.30.10">
    <property type="entry name" value="Glutaredoxin"/>
    <property type="match status" value="1"/>
</dbReference>
<name>A0ABR5NJR4_9GAMM</name>
<dbReference type="SUPFAM" id="SSF52833">
    <property type="entry name" value="Thioredoxin-like"/>
    <property type="match status" value="1"/>
</dbReference>
<dbReference type="NCBIfam" id="NF007702">
    <property type="entry name" value="PRK10387.1"/>
    <property type="match status" value="1"/>
</dbReference>
<dbReference type="EMBL" id="LDJG01000014">
    <property type="protein sequence ID" value="KRG57310.1"/>
    <property type="molecule type" value="Genomic_DNA"/>
</dbReference>
<feature type="domain" description="Glutaredoxin 2 C-terminal" evidence="1">
    <location>
        <begin position="85"/>
        <end position="212"/>
    </location>
</feature>
<comment type="caution">
    <text evidence="3">The sequence shown here is derived from an EMBL/GenBank/DDBJ whole genome shotgun (WGS) entry which is preliminary data.</text>
</comment>
<gene>
    <name evidence="3" type="ORF">ABB22_09840</name>
</gene>
<dbReference type="SUPFAM" id="SSF47616">
    <property type="entry name" value="GST C-terminal domain-like"/>
    <property type="match status" value="1"/>
</dbReference>
<feature type="domain" description="GST N-terminal" evidence="2">
    <location>
        <begin position="3"/>
        <end position="74"/>
    </location>
</feature>
<dbReference type="RefSeq" id="WP_055765861.1">
    <property type="nucleotide sequence ID" value="NZ_LDJG01000014.1"/>
</dbReference>
<dbReference type="NCBIfam" id="TIGR02182">
    <property type="entry name" value="GRXB"/>
    <property type="match status" value="1"/>
</dbReference>
<accession>A0ABR5NJR4</accession>
<dbReference type="Proteomes" id="UP000050902">
    <property type="component" value="Unassembled WGS sequence"/>
</dbReference>
<sequence length="213" mass="23899">MELFIYEHCPFCCRPQMIIGLKQLDVAIGIIMEGDVETPTRMVGRKVVPILRKDDGSFMPESMDIVHYLDQASAPAVISAGNKAAIDAWVERVWPLMLRLCVPRFTRADFRELATDEARAAFIAREIKAFGDLQALWDGTAEFLAQLQPRLDELETLLAQGPADTLDESDFRLFPALRSLTIVKDIAFGPNVRRYVADRAARCRVALFDGKAL</sequence>
<dbReference type="InterPro" id="IPR007494">
    <property type="entry name" value="Glutaredoxin2_C"/>
</dbReference>
<evidence type="ECO:0000313" key="4">
    <source>
        <dbReference type="Proteomes" id="UP000050902"/>
    </source>
</evidence>
<dbReference type="InterPro" id="IPR004045">
    <property type="entry name" value="Glutathione_S-Trfase_N"/>
</dbReference>
<protein>
    <submittedName>
        <fullName evidence="3">Glutaredoxin</fullName>
    </submittedName>
</protein>
<evidence type="ECO:0000259" key="2">
    <source>
        <dbReference type="Pfam" id="PF13417"/>
    </source>
</evidence>
<reference evidence="3 4" key="1">
    <citation type="submission" date="2015-05" db="EMBL/GenBank/DDBJ databases">
        <title>Genome sequencing and analysis of members of genus Stenotrophomonas.</title>
        <authorList>
            <person name="Patil P.P."/>
            <person name="Midha S."/>
            <person name="Patil P.B."/>
        </authorList>
    </citation>
    <scope>NUCLEOTIDE SEQUENCE [LARGE SCALE GENOMIC DNA]</scope>
    <source>
        <strain evidence="3 4">DSM 12575</strain>
    </source>
</reference>
<keyword evidence="4" id="KW-1185">Reference proteome</keyword>
<dbReference type="Pfam" id="PF13417">
    <property type="entry name" value="GST_N_3"/>
    <property type="match status" value="1"/>
</dbReference>
<evidence type="ECO:0000259" key="1">
    <source>
        <dbReference type="Pfam" id="PF04399"/>
    </source>
</evidence>
<dbReference type="InterPro" id="IPR011901">
    <property type="entry name" value="Grx2"/>
</dbReference>
<organism evidence="3 4">
    <name type="scientific">Stenotrophomonas nitritireducens</name>
    <dbReference type="NCBI Taxonomy" id="83617"/>
    <lineage>
        <taxon>Bacteria</taxon>
        <taxon>Pseudomonadati</taxon>
        <taxon>Pseudomonadota</taxon>
        <taxon>Gammaproteobacteria</taxon>
        <taxon>Lysobacterales</taxon>
        <taxon>Lysobacteraceae</taxon>
        <taxon>Stenotrophomonas</taxon>
    </lineage>
</organism>
<dbReference type="Gene3D" id="1.20.1050.10">
    <property type="match status" value="1"/>
</dbReference>
<evidence type="ECO:0000313" key="3">
    <source>
        <dbReference type="EMBL" id="KRG57310.1"/>
    </source>
</evidence>
<dbReference type="Pfam" id="PF04399">
    <property type="entry name" value="Glutaredoxin2_C"/>
    <property type="match status" value="1"/>
</dbReference>
<proteinExistence type="predicted"/>